<evidence type="ECO:0000256" key="1">
    <source>
        <dbReference type="SAM" id="SignalP"/>
    </source>
</evidence>
<organism evidence="2 3">
    <name type="scientific">Microbacterium caowuchunii</name>
    <dbReference type="NCBI Taxonomy" id="2614638"/>
    <lineage>
        <taxon>Bacteria</taxon>
        <taxon>Bacillati</taxon>
        <taxon>Actinomycetota</taxon>
        <taxon>Actinomycetes</taxon>
        <taxon>Micrococcales</taxon>
        <taxon>Microbacteriaceae</taxon>
        <taxon>Microbacterium</taxon>
    </lineage>
</organism>
<keyword evidence="3" id="KW-1185">Reference proteome</keyword>
<reference evidence="3" key="1">
    <citation type="submission" date="2019-09" db="EMBL/GenBank/DDBJ databases">
        <title>Mumia zhuanghuii sp. nov. isolated from the intestinal contents of plateau pika (Ochotona curzoniae) in the Qinghai-Tibet plateau of China.</title>
        <authorList>
            <person name="Tian Z."/>
        </authorList>
    </citation>
    <scope>NUCLEOTIDE SEQUENCE [LARGE SCALE GENOMIC DNA]</scope>
    <source>
        <strain evidence="3">L-033</strain>
    </source>
</reference>
<feature type="signal peptide" evidence="1">
    <location>
        <begin position="1"/>
        <end position="23"/>
    </location>
</feature>
<dbReference type="PROSITE" id="PS51257">
    <property type="entry name" value="PROKAR_LIPOPROTEIN"/>
    <property type="match status" value="1"/>
</dbReference>
<accession>A0A5N0TKS6</accession>
<dbReference type="RefSeq" id="WP_150892506.1">
    <property type="nucleotide sequence ID" value="NZ_VYUY01000006.1"/>
</dbReference>
<feature type="chain" id="PRO_5024289416" description="DUF3558 domain-containing protein" evidence="1">
    <location>
        <begin position="24"/>
        <end position="156"/>
    </location>
</feature>
<proteinExistence type="predicted"/>
<dbReference type="Proteomes" id="UP000326838">
    <property type="component" value="Unassembled WGS sequence"/>
</dbReference>
<dbReference type="EMBL" id="VYUY01000006">
    <property type="protein sequence ID" value="KAA9135151.1"/>
    <property type="molecule type" value="Genomic_DNA"/>
</dbReference>
<dbReference type="AlphaFoldDB" id="A0A5N0TKS6"/>
<sequence>MKRTTLSVIGAALALALVGCAPAATEEPKAPADAKTAAPVETAEPTIEPVVEVDPPACWDLEVPAGITYMLTTDQDSSLSPCVMISQSKNAVAAGDAWIDELIAQGWMESEVTGATGKVRSALRNGDGKIAQYQEVFASEGSPADGVAFAIAQIPS</sequence>
<gene>
    <name evidence="2" type="ORF">F6B40_05625</name>
</gene>
<name>A0A5N0TKS6_9MICO</name>
<keyword evidence="1" id="KW-0732">Signal</keyword>
<evidence type="ECO:0000313" key="2">
    <source>
        <dbReference type="EMBL" id="KAA9135151.1"/>
    </source>
</evidence>
<comment type="caution">
    <text evidence="2">The sequence shown here is derived from an EMBL/GenBank/DDBJ whole genome shotgun (WGS) entry which is preliminary data.</text>
</comment>
<evidence type="ECO:0000313" key="3">
    <source>
        <dbReference type="Proteomes" id="UP000326838"/>
    </source>
</evidence>
<evidence type="ECO:0008006" key="4">
    <source>
        <dbReference type="Google" id="ProtNLM"/>
    </source>
</evidence>
<protein>
    <recommendedName>
        <fullName evidence="4">DUF3558 domain-containing protein</fullName>
    </recommendedName>
</protein>